<evidence type="ECO:0000256" key="1">
    <source>
        <dbReference type="SAM" id="Phobius"/>
    </source>
</evidence>
<keyword evidence="1" id="KW-1133">Transmembrane helix</keyword>
<feature type="transmembrane region" description="Helical" evidence="1">
    <location>
        <begin position="131"/>
        <end position="152"/>
    </location>
</feature>
<dbReference type="AlphaFoldDB" id="A0A2A5RWV9"/>
<keyword evidence="3" id="KW-1185">Reference proteome</keyword>
<gene>
    <name evidence="2" type="ORF">RU87_GL000447</name>
</gene>
<dbReference type="RefSeq" id="WP_068164188.1">
    <property type="nucleotide sequence ID" value="NZ_JXJX01000012.1"/>
</dbReference>
<dbReference type="Gene3D" id="1.10.1760.20">
    <property type="match status" value="1"/>
</dbReference>
<keyword evidence="1" id="KW-0812">Transmembrane</keyword>
<feature type="transmembrane region" description="Helical" evidence="1">
    <location>
        <begin position="65"/>
        <end position="87"/>
    </location>
</feature>
<protein>
    <submittedName>
        <fullName evidence="2">Substrate-specific component CbrT of predicted cobalamin ECF transporter</fullName>
    </submittedName>
</protein>
<comment type="caution">
    <text evidence="2">The sequence shown here is derived from an EMBL/GenBank/DDBJ whole genome shotgun (WGS) entry which is preliminary data.</text>
</comment>
<dbReference type="STRING" id="1348632.GCA_001591745_01584"/>
<organism evidence="2 3">
    <name type="scientific">Pseudolactococcus plantarum</name>
    <dbReference type="NCBI Taxonomy" id="1365"/>
    <lineage>
        <taxon>Bacteria</taxon>
        <taxon>Bacillati</taxon>
        <taxon>Bacillota</taxon>
        <taxon>Bacilli</taxon>
        <taxon>Lactobacillales</taxon>
        <taxon>Streptococcaceae</taxon>
        <taxon>Pseudolactococcus</taxon>
    </lineage>
</organism>
<keyword evidence="1" id="KW-0472">Membrane</keyword>
<sequence length="161" mass="18015">MTTRKITTIALLTSLASVLRISMGAFPNIKPITALFFVLILYIGLVDAILVSALTMVVTGIVMGFSIIIIGQILSYAIILVLGSFMLKQVNNIILRTCFIFILTLCYGFFISLYSAYLFGSPFLIFWLNGLSFDLAHAISTAIFFPILLTIFNRFWQHEKL</sequence>
<proteinExistence type="predicted"/>
<feature type="transmembrane region" description="Helical" evidence="1">
    <location>
        <begin position="34"/>
        <end position="58"/>
    </location>
</feature>
<evidence type="ECO:0000313" key="2">
    <source>
        <dbReference type="EMBL" id="PCS05737.1"/>
    </source>
</evidence>
<reference evidence="2 3" key="1">
    <citation type="submission" date="2014-12" db="EMBL/GenBank/DDBJ databases">
        <title>Draft genome sequences of 10 type strains of Lactococcus.</title>
        <authorList>
            <person name="Sun Z."/>
            <person name="Zhong Z."/>
            <person name="Liu W."/>
            <person name="Zhang W."/>
            <person name="Zhang H."/>
        </authorList>
    </citation>
    <scope>NUCLEOTIDE SEQUENCE [LARGE SCALE GENOMIC DNA]</scope>
    <source>
        <strain evidence="2 3">DSM 20686</strain>
    </source>
</reference>
<dbReference type="EMBL" id="JXJX01000012">
    <property type="protein sequence ID" value="PCS05737.1"/>
    <property type="molecule type" value="Genomic_DNA"/>
</dbReference>
<feature type="transmembrane region" description="Helical" evidence="1">
    <location>
        <begin position="93"/>
        <end position="119"/>
    </location>
</feature>
<evidence type="ECO:0000313" key="3">
    <source>
        <dbReference type="Proteomes" id="UP000242246"/>
    </source>
</evidence>
<name>A0A2A5RWV9_9LACT</name>
<dbReference type="Proteomes" id="UP000242246">
    <property type="component" value="Unassembled WGS sequence"/>
</dbReference>
<accession>A0A2A5RWV9</accession>
<dbReference type="OrthoDB" id="5198189at2"/>